<evidence type="ECO:0000256" key="1">
    <source>
        <dbReference type="ARBA" id="ARBA00022490"/>
    </source>
</evidence>
<protein>
    <submittedName>
        <fullName evidence="5">Uncharacterized protein</fullName>
    </submittedName>
</protein>
<name>A0A9D4FP45_DREPO</name>
<gene>
    <name evidence="5" type="ORF">DPMN_153999</name>
</gene>
<sequence>MLCDCPGLVLPSFVTTKADLVVSGILPKDQMRDYIPPSQLVYLGRIVIAIAN</sequence>
<dbReference type="EMBL" id="JAIWYP010000007">
    <property type="protein sequence ID" value="KAH3800366.1"/>
    <property type="molecule type" value="Genomic_DNA"/>
</dbReference>
<dbReference type="AlphaFoldDB" id="A0A9D4FP45"/>
<keyword evidence="4" id="KW-0342">GTP-binding</keyword>
<reference evidence="5" key="2">
    <citation type="submission" date="2020-11" db="EMBL/GenBank/DDBJ databases">
        <authorList>
            <person name="McCartney M.A."/>
            <person name="Auch B."/>
            <person name="Kono T."/>
            <person name="Mallez S."/>
            <person name="Becker A."/>
            <person name="Gohl D.M."/>
            <person name="Silverstein K.A.T."/>
            <person name="Koren S."/>
            <person name="Bechman K.B."/>
            <person name="Herman A."/>
            <person name="Abrahante J.E."/>
            <person name="Garbe J."/>
        </authorList>
    </citation>
    <scope>NUCLEOTIDE SEQUENCE</scope>
    <source>
        <strain evidence="5">Duluth1</strain>
        <tissue evidence="5">Whole animal</tissue>
    </source>
</reference>
<keyword evidence="1" id="KW-0963">Cytoplasm</keyword>
<keyword evidence="2" id="KW-0547">Nucleotide-binding</keyword>
<organism evidence="5 6">
    <name type="scientific">Dreissena polymorpha</name>
    <name type="common">Zebra mussel</name>
    <name type="synonym">Mytilus polymorpha</name>
    <dbReference type="NCBI Taxonomy" id="45954"/>
    <lineage>
        <taxon>Eukaryota</taxon>
        <taxon>Metazoa</taxon>
        <taxon>Spiralia</taxon>
        <taxon>Lophotrochozoa</taxon>
        <taxon>Mollusca</taxon>
        <taxon>Bivalvia</taxon>
        <taxon>Autobranchia</taxon>
        <taxon>Heteroconchia</taxon>
        <taxon>Euheterodonta</taxon>
        <taxon>Imparidentia</taxon>
        <taxon>Neoheterodontei</taxon>
        <taxon>Myida</taxon>
        <taxon>Dreissenoidea</taxon>
        <taxon>Dreissenidae</taxon>
        <taxon>Dreissena</taxon>
    </lineage>
</organism>
<evidence type="ECO:0000313" key="5">
    <source>
        <dbReference type="EMBL" id="KAH3800366.1"/>
    </source>
</evidence>
<dbReference type="PANTHER" id="PTHR45709:SF2">
    <property type="entry name" value="LARGE SUBUNIT GTPASE 1 HOMOLOG"/>
    <property type="match status" value="1"/>
</dbReference>
<comment type="caution">
    <text evidence="5">The sequence shown here is derived from an EMBL/GenBank/DDBJ whole genome shotgun (WGS) entry which is preliminary data.</text>
</comment>
<dbReference type="Proteomes" id="UP000828390">
    <property type="component" value="Unassembled WGS sequence"/>
</dbReference>
<dbReference type="PANTHER" id="PTHR45709">
    <property type="entry name" value="LARGE SUBUNIT GTPASE 1 HOMOLOG-RELATED"/>
    <property type="match status" value="1"/>
</dbReference>
<dbReference type="GO" id="GO:0000054">
    <property type="term" value="P:ribosomal subunit export from nucleus"/>
    <property type="evidence" value="ECO:0007669"/>
    <property type="project" value="TreeGrafter"/>
</dbReference>
<accession>A0A9D4FP45</accession>
<dbReference type="GO" id="GO:0005829">
    <property type="term" value="C:cytosol"/>
    <property type="evidence" value="ECO:0007669"/>
    <property type="project" value="TreeGrafter"/>
</dbReference>
<keyword evidence="3" id="KW-0378">Hydrolase</keyword>
<evidence type="ECO:0000256" key="3">
    <source>
        <dbReference type="ARBA" id="ARBA00022801"/>
    </source>
</evidence>
<dbReference type="GO" id="GO:0003924">
    <property type="term" value="F:GTPase activity"/>
    <property type="evidence" value="ECO:0007669"/>
    <property type="project" value="InterPro"/>
</dbReference>
<evidence type="ECO:0000256" key="4">
    <source>
        <dbReference type="ARBA" id="ARBA00023134"/>
    </source>
</evidence>
<dbReference type="GO" id="GO:0005525">
    <property type="term" value="F:GTP binding"/>
    <property type="evidence" value="ECO:0007669"/>
    <property type="project" value="UniProtKB-KW"/>
</dbReference>
<keyword evidence="6" id="KW-1185">Reference proteome</keyword>
<dbReference type="InterPro" id="IPR043358">
    <property type="entry name" value="GNL1-like"/>
</dbReference>
<evidence type="ECO:0000256" key="2">
    <source>
        <dbReference type="ARBA" id="ARBA00022741"/>
    </source>
</evidence>
<evidence type="ECO:0000313" key="6">
    <source>
        <dbReference type="Proteomes" id="UP000828390"/>
    </source>
</evidence>
<proteinExistence type="predicted"/>
<reference evidence="5" key="1">
    <citation type="journal article" date="2019" name="bioRxiv">
        <title>The Genome of the Zebra Mussel, Dreissena polymorpha: A Resource for Invasive Species Research.</title>
        <authorList>
            <person name="McCartney M.A."/>
            <person name="Auch B."/>
            <person name="Kono T."/>
            <person name="Mallez S."/>
            <person name="Zhang Y."/>
            <person name="Obille A."/>
            <person name="Becker A."/>
            <person name="Abrahante J.E."/>
            <person name="Garbe J."/>
            <person name="Badalamenti J.P."/>
            <person name="Herman A."/>
            <person name="Mangelson H."/>
            <person name="Liachko I."/>
            <person name="Sullivan S."/>
            <person name="Sone E.D."/>
            <person name="Koren S."/>
            <person name="Silverstein K.A.T."/>
            <person name="Beckman K.B."/>
            <person name="Gohl D.M."/>
        </authorList>
    </citation>
    <scope>NUCLEOTIDE SEQUENCE</scope>
    <source>
        <strain evidence="5">Duluth1</strain>
        <tissue evidence="5">Whole animal</tissue>
    </source>
</reference>